<name>E3MDH0_CAERE</name>
<gene>
    <name evidence="2" type="ORF">CRE_17814</name>
</gene>
<dbReference type="eggNOG" id="KOG3677">
    <property type="taxonomic scope" value="Eukaryota"/>
</dbReference>
<dbReference type="Proteomes" id="UP000008281">
    <property type="component" value="Unassembled WGS sequence"/>
</dbReference>
<dbReference type="PANTHER" id="PTHR13242">
    <property type="entry name" value="EUKARYOTIC TRANSLATION INITIATION FACTOR 3"/>
    <property type="match status" value="1"/>
</dbReference>
<keyword evidence="1" id="KW-0175">Coiled coil</keyword>
<evidence type="ECO:0000313" key="3">
    <source>
        <dbReference type="Proteomes" id="UP000008281"/>
    </source>
</evidence>
<feature type="coiled-coil region" evidence="1">
    <location>
        <begin position="2"/>
        <end position="39"/>
    </location>
</feature>
<dbReference type="GO" id="GO:0005852">
    <property type="term" value="C:eukaryotic translation initiation factor 3 complex"/>
    <property type="evidence" value="ECO:0007669"/>
    <property type="project" value="InterPro"/>
</dbReference>
<dbReference type="GO" id="GO:0003743">
    <property type="term" value="F:translation initiation factor activity"/>
    <property type="evidence" value="ECO:0007669"/>
    <property type="project" value="InterPro"/>
</dbReference>
<dbReference type="PANTHER" id="PTHR13242:SF1">
    <property type="entry name" value="TPR_REGION DOMAIN-CONTAINING PROTEIN"/>
    <property type="match status" value="1"/>
</dbReference>
<accession>E3MDH0</accession>
<dbReference type="EMBL" id="DS268437">
    <property type="protein sequence ID" value="EFO99228.1"/>
    <property type="molecule type" value="Genomic_DNA"/>
</dbReference>
<dbReference type="InterPro" id="IPR019382">
    <property type="entry name" value="eIF3l"/>
</dbReference>
<dbReference type="STRING" id="31234.E3MDH0"/>
<evidence type="ECO:0000313" key="2">
    <source>
        <dbReference type="EMBL" id="EFO99228.1"/>
    </source>
</evidence>
<dbReference type="OrthoDB" id="5813769at2759"/>
<dbReference type="FunCoup" id="E3MDH0">
    <property type="interactions" value="1075"/>
</dbReference>
<proteinExistence type="predicted"/>
<reference evidence="2" key="1">
    <citation type="submission" date="2007-07" db="EMBL/GenBank/DDBJ databases">
        <title>PCAP assembly of the Caenorhabditis remanei genome.</title>
        <authorList>
            <consortium name="The Caenorhabditis remanei Sequencing Consortium"/>
            <person name="Wilson R.K."/>
        </authorList>
    </citation>
    <scope>NUCLEOTIDE SEQUENCE [LARGE SCALE GENOMIC DNA]</scope>
    <source>
        <strain evidence="2">PB4641</strain>
    </source>
</reference>
<dbReference type="AlphaFoldDB" id="E3MDH0"/>
<keyword evidence="3" id="KW-1185">Reference proteome</keyword>
<protein>
    <submittedName>
        <fullName evidence="2">Uncharacterized protein</fullName>
    </submittedName>
</protein>
<evidence type="ECO:0000256" key="1">
    <source>
        <dbReference type="SAM" id="Coils"/>
    </source>
</evidence>
<dbReference type="OMA" id="MQYHKIL"/>
<sequence>MIIEANRLQQKIKRLKEELTRERELRKEAERQLKIFKDSASCIVPRNQILEFTEPINLGAEIKAVVSEENDLRLKMTDQILHKKNPQNKEINEMITFLIFFSKTFTEENAPEIRKCYKEYLKLSASNEISLDFEAVKEVIGSKDFLCLYKELINRNAPPDPVESWKIYQEVFIRLRSLPDIWVWNILHEFSYNYQNFSSLPAQHNWKKEFVIKMFEPFYSDLSKFGYFAYIGLLKMLIFEEDHQEISRLLTEGFQRFQIKELDPEVFIKSTYELGFAFLVAGKCTEASNCFLDVLSCLKQFTKEDIEDEKILATYTQHCQKCLSFCLVNNSKLKKTFPKTTVSSIESDHFTVMDEWKDGKIEAFWSFFSECSPYSTTRSSTNLIEPSCKAHNLKCMKFCLQRVTIWKPLRNLKGLLKVCEVLELGEVPKSILPVVSGHSEINFQNFNFFQPTESDIKFFCDNNNGLLRLVNSKSSGIEKVLQEFKNIHQKETLTFLIMQYHKILRKQRHEERILAFGRKFVNVLKVIGYSGRINVEDAMSYIREVSKISMEAANKLVEDQ</sequence>
<dbReference type="HOGENOM" id="CLU_487657_0_0_1"/>
<dbReference type="InParanoid" id="E3MDH0"/>
<organism evidence="3">
    <name type="scientific">Caenorhabditis remanei</name>
    <name type="common">Caenorhabditis vulgaris</name>
    <dbReference type="NCBI Taxonomy" id="31234"/>
    <lineage>
        <taxon>Eukaryota</taxon>
        <taxon>Metazoa</taxon>
        <taxon>Ecdysozoa</taxon>
        <taxon>Nematoda</taxon>
        <taxon>Chromadorea</taxon>
        <taxon>Rhabditida</taxon>
        <taxon>Rhabditina</taxon>
        <taxon>Rhabditomorpha</taxon>
        <taxon>Rhabditoidea</taxon>
        <taxon>Rhabditidae</taxon>
        <taxon>Peloderinae</taxon>
        <taxon>Caenorhabditis</taxon>
    </lineage>
</organism>